<evidence type="ECO:0000313" key="1">
    <source>
        <dbReference type="EMBL" id="KAK1431839.1"/>
    </source>
</evidence>
<name>A0AAD8P4B2_TARER</name>
<reference evidence="1" key="1">
    <citation type="journal article" date="2023" name="bioRxiv">
        <title>Improved chromosome-level genome assembly for marigold (Tagetes erecta).</title>
        <authorList>
            <person name="Jiang F."/>
            <person name="Yuan L."/>
            <person name="Wang S."/>
            <person name="Wang H."/>
            <person name="Xu D."/>
            <person name="Wang A."/>
            <person name="Fan W."/>
        </authorList>
    </citation>
    <scope>NUCLEOTIDE SEQUENCE</scope>
    <source>
        <strain evidence="1">WSJ</strain>
        <tissue evidence="1">Leaf</tissue>
    </source>
</reference>
<organism evidence="1 2">
    <name type="scientific">Tagetes erecta</name>
    <name type="common">African marigold</name>
    <dbReference type="NCBI Taxonomy" id="13708"/>
    <lineage>
        <taxon>Eukaryota</taxon>
        <taxon>Viridiplantae</taxon>
        <taxon>Streptophyta</taxon>
        <taxon>Embryophyta</taxon>
        <taxon>Tracheophyta</taxon>
        <taxon>Spermatophyta</taxon>
        <taxon>Magnoliopsida</taxon>
        <taxon>eudicotyledons</taxon>
        <taxon>Gunneridae</taxon>
        <taxon>Pentapetalae</taxon>
        <taxon>asterids</taxon>
        <taxon>campanulids</taxon>
        <taxon>Asterales</taxon>
        <taxon>Asteraceae</taxon>
        <taxon>Asteroideae</taxon>
        <taxon>Heliantheae alliance</taxon>
        <taxon>Tageteae</taxon>
        <taxon>Tagetes</taxon>
    </lineage>
</organism>
<dbReference type="Pfam" id="PF03004">
    <property type="entry name" value="Transposase_24"/>
    <property type="match status" value="1"/>
</dbReference>
<dbReference type="PANTHER" id="PTHR33144">
    <property type="entry name" value="OS10G0409366 PROTEIN-RELATED"/>
    <property type="match status" value="1"/>
</dbReference>
<comment type="caution">
    <text evidence="1">The sequence shown here is derived from an EMBL/GenBank/DDBJ whole genome shotgun (WGS) entry which is preliminary data.</text>
</comment>
<dbReference type="EMBL" id="JAUHHV010000002">
    <property type="protein sequence ID" value="KAK1431839.1"/>
    <property type="molecule type" value="Genomic_DNA"/>
</dbReference>
<gene>
    <name evidence="1" type="ORF">QVD17_08553</name>
</gene>
<dbReference type="InterPro" id="IPR004252">
    <property type="entry name" value="Probable_transposase_24"/>
</dbReference>
<protein>
    <submittedName>
        <fullName evidence="1">Uncharacterized protein</fullName>
    </submittedName>
</protein>
<dbReference type="PANTHER" id="PTHR33144:SF16">
    <property type="entry name" value="OS02G0129000 PROTEIN"/>
    <property type="match status" value="1"/>
</dbReference>
<dbReference type="AlphaFoldDB" id="A0AAD8P4B2"/>
<sequence length="197" mass="23798">MLTLQNKRLCTLQQVSSWQKVPQKEKIWEYVLEKYDVPDAAKKWVLTSIGQSYKVHKCRFKQKHFYHFKDNKTRWKNRPKHIPEDDFAQLLHLWSRKDVEKRCLQAKESRMSQKNMHTAGPKSFARIREEMKNEDPDQELPTLSQLFERTRKRTEGREYVDTYDDTAKKICKSLWSTLYQAIHAEQKMHLQVVPFKE</sequence>
<keyword evidence="2" id="KW-1185">Reference proteome</keyword>
<evidence type="ECO:0000313" key="2">
    <source>
        <dbReference type="Proteomes" id="UP001229421"/>
    </source>
</evidence>
<proteinExistence type="predicted"/>
<dbReference type="Proteomes" id="UP001229421">
    <property type="component" value="Unassembled WGS sequence"/>
</dbReference>
<accession>A0AAD8P4B2</accession>